<name>A0ABW8IXC5_9GAMM</name>
<evidence type="ECO:0000256" key="4">
    <source>
        <dbReference type="ARBA" id="ARBA00023136"/>
    </source>
</evidence>
<evidence type="ECO:0000313" key="7">
    <source>
        <dbReference type="Proteomes" id="UP001620405"/>
    </source>
</evidence>
<keyword evidence="4 5" id="KW-0472">Membrane</keyword>
<keyword evidence="2 5" id="KW-0812">Transmembrane</keyword>
<keyword evidence="7" id="KW-1185">Reference proteome</keyword>
<dbReference type="RefSeq" id="WP_284396773.1">
    <property type="nucleotide sequence ID" value="NZ_BSNQ01000003.1"/>
</dbReference>
<dbReference type="InterPro" id="IPR032808">
    <property type="entry name" value="DoxX"/>
</dbReference>
<protein>
    <submittedName>
        <fullName evidence="6">DoxX family protein</fullName>
    </submittedName>
</protein>
<comment type="caution">
    <text evidence="6">The sequence shown here is derived from an EMBL/GenBank/DDBJ whole genome shotgun (WGS) entry which is preliminary data.</text>
</comment>
<dbReference type="Proteomes" id="UP001620405">
    <property type="component" value="Unassembled WGS sequence"/>
</dbReference>
<accession>A0ABW8IXC5</accession>
<keyword evidence="3 5" id="KW-1133">Transmembrane helix</keyword>
<gene>
    <name evidence="6" type="ORF">ISP13_14050</name>
</gene>
<proteinExistence type="predicted"/>
<evidence type="ECO:0000256" key="3">
    <source>
        <dbReference type="ARBA" id="ARBA00022989"/>
    </source>
</evidence>
<dbReference type="EMBL" id="JADIKG010000013">
    <property type="protein sequence ID" value="MFK2874662.1"/>
    <property type="molecule type" value="Genomic_DNA"/>
</dbReference>
<feature type="transmembrane region" description="Helical" evidence="5">
    <location>
        <begin position="86"/>
        <end position="107"/>
    </location>
</feature>
<evidence type="ECO:0000256" key="2">
    <source>
        <dbReference type="ARBA" id="ARBA00022692"/>
    </source>
</evidence>
<reference evidence="6 7" key="1">
    <citation type="submission" date="2020-10" db="EMBL/GenBank/DDBJ databases">
        <title>Phylogeny of dyella-like bacteria.</title>
        <authorList>
            <person name="Fu J."/>
        </authorList>
    </citation>
    <scope>NUCLEOTIDE SEQUENCE [LARGE SCALE GENOMIC DNA]</scope>
    <source>
        <strain evidence="6 7">DHOB07</strain>
    </source>
</reference>
<comment type="subcellular location">
    <subcellularLocation>
        <location evidence="1">Membrane</location>
        <topology evidence="1">Multi-pass membrane protein</topology>
    </subcellularLocation>
</comment>
<feature type="transmembrane region" description="Helical" evidence="5">
    <location>
        <begin position="12"/>
        <end position="37"/>
    </location>
</feature>
<evidence type="ECO:0000256" key="1">
    <source>
        <dbReference type="ARBA" id="ARBA00004141"/>
    </source>
</evidence>
<sequence length="144" mass="15788">MTAQRHRTDTPAFISALLELRATAFLARVALTLPFWWSGVDKLFHPAAALAEIHAMGLPASWTLYVLLLIVQLGGSLAIIVNRYAWLGAGALAVFTAISTYVAHAFWNLEGAARFAEMNVFMEHIALIAGMAFAALYCHEVKDR</sequence>
<dbReference type="Pfam" id="PF07681">
    <property type="entry name" value="DoxX"/>
    <property type="match status" value="1"/>
</dbReference>
<evidence type="ECO:0000256" key="5">
    <source>
        <dbReference type="SAM" id="Phobius"/>
    </source>
</evidence>
<organism evidence="6 7">
    <name type="scientific">Dyella lipolytica</name>
    <dbReference type="NCBI Taxonomy" id="1867835"/>
    <lineage>
        <taxon>Bacteria</taxon>
        <taxon>Pseudomonadati</taxon>
        <taxon>Pseudomonadota</taxon>
        <taxon>Gammaproteobacteria</taxon>
        <taxon>Lysobacterales</taxon>
        <taxon>Rhodanobacteraceae</taxon>
        <taxon>Dyella</taxon>
    </lineage>
</organism>
<evidence type="ECO:0000313" key="6">
    <source>
        <dbReference type="EMBL" id="MFK2874662.1"/>
    </source>
</evidence>
<feature type="transmembrane region" description="Helical" evidence="5">
    <location>
        <begin position="62"/>
        <end position="81"/>
    </location>
</feature>
<feature type="transmembrane region" description="Helical" evidence="5">
    <location>
        <begin position="119"/>
        <end position="138"/>
    </location>
</feature>